<dbReference type="Proteomes" id="UP000319449">
    <property type="component" value="Unassembled WGS sequence"/>
</dbReference>
<protein>
    <submittedName>
        <fullName evidence="1">Uncharacterized protein</fullName>
    </submittedName>
</protein>
<comment type="caution">
    <text evidence="1">The sequence shown here is derived from an EMBL/GenBank/DDBJ whole genome shotgun (WGS) entry which is preliminary data.</text>
</comment>
<evidence type="ECO:0000313" key="1">
    <source>
        <dbReference type="EMBL" id="TWJ13519.1"/>
    </source>
</evidence>
<reference evidence="1 2" key="1">
    <citation type="submission" date="2019-07" db="EMBL/GenBank/DDBJ databases">
        <title>Genomic Encyclopedia of Archaeal and Bacterial Type Strains, Phase II (KMG-II): from individual species to whole genera.</title>
        <authorList>
            <person name="Goeker M."/>
        </authorList>
    </citation>
    <scope>NUCLEOTIDE SEQUENCE [LARGE SCALE GENOMIC DNA]</scope>
    <source>
        <strain evidence="1 2">ATCC BAA-1139</strain>
    </source>
</reference>
<proteinExistence type="predicted"/>
<accession>A0A562V6I1</accession>
<evidence type="ECO:0000313" key="2">
    <source>
        <dbReference type="Proteomes" id="UP000319449"/>
    </source>
</evidence>
<dbReference type="EMBL" id="VLLN01000039">
    <property type="protein sequence ID" value="TWJ13519.1"/>
    <property type="molecule type" value="Genomic_DNA"/>
</dbReference>
<name>A0A562V6I1_9BACT</name>
<gene>
    <name evidence="1" type="ORF">JN12_03830</name>
</gene>
<organism evidence="1 2">
    <name type="scientific">Geobacter argillaceus</name>
    <dbReference type="NCBI Taxonomy" id="345631"/>
    <lineage>
        <taxon>Bacteria</taxon>
        <taxon>Pseudomonadati</taxon>
        <taxon>Thermodesulfobacteriota</taxon>
        <taxon>Desulfuromonadia</taxon>
        <taxon>Geobacterales</taxon>
        <taxon>Geobacteraceae</taxon>
        <taxon>Geobacter</taxon>
    </lineage>
</organism>
<dbReference type="OrthoDB" id="9815173at2"/>
<keyword evidence="2" id="KW-1185">Reference proteome</keyword>
<dbReference type="AlphaFoldDB" id="A0A562V6I1"/>
<sequence>MKRLVIEQSDEEFYTSHSGIALVGLALNRFTSLSSALAVMDAPGDLIAGIDIISIILRRVMRVIERTIDKKGQMLLQPDIELEGWWTSLTLADQEIIELYNPSRGQTPAGQDGHPGACLLCRAAYQQWPAPETEIQPPCESPCRSIRADLPPAGIRLATRSWQALEEWVSGRKPLISLARDHGKDIAKRFSCQKTGTTGQFEKPISWDSGSRSARVPPLAPKTSRLSKLRHGFRANL</sequence>